<dbReference type="AlphaFoldDB" id="A0A8S3PY83"/>
<comment type="caution">
    <text evidence="8">The sequence shown here is derived from an EMBL/GenBank/DDBJ whole genome shotgun (WGS) entry which is preliminary data.</text>
</comment>
<feature type="domain" description="Ig-like" evidence="7">
    <location>
        <begin position="596"/>
        <end position="692"/>
    </location>
</feature>
<dbReference type="Pfam" id="PF00051">
    <property type="entry name" value="Kringle"/>
    <property type="match status" value="2"/>
</dbReference>
<dbReference type="InterPro" id="IPR003599">
    <property type="entry name" value="Ig_sub"/>
</dbReference>
<dbReference type="OrthoDB" id="6144115at2759"/>
<evidence type="ECO:0000313" key="8">
    <source>
        <dbReference type="EMBL" id="CAG2188026.1"/>
    </source>
</evidence>
<dbReference type="InterPro" id="IPR013783">
    <property type="entry name" value="Ig-like_fold"/>
</dbReference>
<dbReference type="Gene3D" id="2.170.300.10">
    <property type="entry name" value="Tie2 ligand-binding domain superfamily"/>
    <property type="match status" value="1"/>
</dbReference>
<dbReference type="Gene3D" id="2.60.40.10">
    <property type="entry name" value="Immunoglobulins"/>
    <property type="match status" value="4"/>
</dbReference>
<keyword evidence="3 5" id="KW-0420">Kringle</keyword>
<evidence type="ECO:0000256" key="3">
    <source>
        <dbReference type="ARBA" id="ARBA00022572"/>
    </source>
</evidence>
<reference evidence="8" key="1">
    <citation type="submission" date="2021-03" db="EMBL/GenBank/DDBJ databases">
        <authorList>
            <person name="Bekaert M."/>
        </authorList>
    </citation>
    <scope>NUCLEOTIDE SEQUENCE</scope>
</reference>
<evidence type="ECO:0000256" key="1">
    <source>
        <dbReference type="ARBA" id="ARBA00011360"/>
    </source>
</evidence>
<accession>A0A8S3PY83</accession>
<dbReference type="InterPro" id="IPR038178">
    <property type="entry name" value="Kringle_sf"/>
</dbReference>
<feature type="disulfide bond" evidence="5">
    <location>
        <begin position="275"/>
        <end position="314"/>
    </location>
</feature>
<feature type="domain" description="Kringle" evidence="6">
    <location>
        <begin position="255"/>
        <end position="331"/>
    </location>
</feature>
<organism evidence="8 9">
    <name type="scientific">Mytilus edulis</name>
    <name type="common">Blue mussel</name>
    <dbReference type="NCBI Taxonomy" id="6550"/>
    <lineage>
        <taxon>Eukaryota</taxon>
        <taxon>Metazoa</taxon>
        <taxon>Spiralia</taxon>
        <taxon>Lophotrochozoa</taxon>
        <taxon>Mollusca</taxon>
        <taxon>Bivalvia</taxon>
        <taxon>Autobranchia</taxon>
        <taxon>Pteriomorphia</taxon>
        <taxon>Mytilida</taxon>
        <taxon>Mytiloidea</taxon>
        <taxon>Mytilidae</taxon>
        <taxon>Mytilinae</taxon>
        <taxon>Mytilus</taxon>
    </lineage>
</organism>
<keyword evidence="9" id="KW-1185">Reference proteome</keyword>
<evidence type="ECO:0000256" key="4">
    <source>
        <dbReference type="ARBA" id="ARBA00023157"/>
    </source>
</evidence>
<sequence>MYNANVIDSLEPNRELDLPRLPEVCPDGTFGYRCNFQCRCHEDQVCNKKTGECPGGRCAEGILGTRCQLSNNCFYNGEADNYMGTVAVSYNNYTCMKWVEQFHFYTEVNFPDGTMPENFCRTAKDFHRPWCYTTDHDRGWEQCNINNCTCPAGLFGYNCEYECHCADQSEACGSVSGKCSSGCAEEWHGLNCQTQIDLSSLSEVCTDGTFGYSCNFRCRCHGDQVCNKKTGECPGGRCAHGFWGKRCQLSNNCFYNGQAKEYMGKDTVTEYNDTCQRWETQNPHPHHYKVTDFPDQTWPENFCRTTPDSHRPWCYTTNETNRFDYCNINNCNCAAGRFGNNCEYECHCEDQSEACESVNGKCSSGCAQGWDGFNCQKSAFPDIKIRSTEDIYTSYNKTDAGDYVIPTGHNFTIECHGAYPPKLKVLRSGKVNDESDFFLLNITKVELTESETDRNFGALYHVDNPDFTYTGEYECYYGDNDNLGTKVYIFISDPNNLFAPTWTEFVNLTIYHYRKTYLPCRVTDPSTTVKLINTAGNNEVEVGDSTAVSYDPRLGFILLYPNQFFDGQFECEAISKDGKEDSLMMVLRYLKSTSVPQPALVTSKTTVMIGEEFEIQCRVYIDRGATFSMNWSYPSERSARVHYTDPIREVKSESVDFDVLYSNLIVTKAIKSDEGAYTCTVQTNYGKQNNVSTVIHVVDFVSLVIASSVVYAEEGKRITLSADYNGNPFLPRITWWRGNNQLHNVDGNETITTMRNTTAYSITRVAKHMSGTYTVKGESTILVTKDIELVVICKPLVEIKSNKSGDYYQYSHLYTLNMQCAMC</sequence>
<evidence type="ECO:0000256" key="5">
    <source>
        <dbReference type="PROSITE-ProRule" id="PRU00121"/>
    </source>
</evidence>
<dbReference type="PANTHER" id="PTHR15360:SF2">
    <property type="entry name" value="PLATELET-DERIVED GROWTH FACTOR RECEPTOR-LIKE PROTEIN"/>
    <property type="match status" value="1"/>
</dbReference>
<keyword evidence="4 5" id="KW-1015">Disulfide bond</keyword>
<comment type="subunit">
    <text evidence="1">Forms a complex composed of PDGFRL, TNK2 and GRB2.</text>
</comment>
<feature type="disulfide bond" evidence="5">
    <location>
        <begin position="303"/>
        <end position="326"/>
    </location>
</feature>
<feature type="domain" description="Kringle" evidence="6">
    <location>
        <begin position="75"/>
        <end position="148"/>
    </location>
</feature>
<dbReference type="PRINTS" id="PR00018">
    <property type="entry name" value="KRINGLE"/>
</dbReference>
<dbReference type="InterPro" id="IPR013806">
    <property type="entry name" value="Kringle-like"/>
</dbReference>
<protein>
    <recommendedName>
        <fullName evidence="2">Platelet-derived growth factor receptor-like protein</fullName>
    </recommendedName>
</protein>
<evidence type="ECO:0000256" key="2">
    <source>
        <dbReference type="ARBA" id="ARBA00019671"/>
    </source>
</evidence>
<dbReference type="SUPFAM" id="SSF57440">
    <property type="entry name" value="Kringle-like"/>
    <property type="match status" value="2"/>
</dbReference>
<evidence type="ECO:0000259" key="6">
    <source>
        <dbReference type="PROSITE" id="PS50070"/>
    </source>
</evidence>
<dbReference type="EMBL" id="CAJPWZ010000193">
    <property type="protein sequence ID" value="CAG2188026.1"/>
    <property type="molecule type" value="Genomic_DNA"/>
</dbReference>
<dbReference type="PROSITE" id="PS50835">
    <property type="entry name" value="IG_LIKE"/>
    <property type="match status" value="1"/>
</dbReference>
<dbReference type="PROSITE" id="PS50070">
    <property type="entry name" value="KRINGLE_2"/>
    <property type="match status" value="2"/>
</dbReference>
<dbReference type="SMART" id="SM00130">
    <property type="entry name" value="KR"/>
    <property type="match status" value="2"/>
</dbReference>
<name>A0A8S3PY83_MYTED</name>
<dbReference type="SMART" id="SM00409">
    <property type="entry name" value="IG"/>
    <property type="match status" value="3"/>
</dbReference>
<dbReference type="InterPro" id="IPR042495">
    <property type="entry name" value="PDGFRL"/>
</dbReference>
<proteinExistence type="predicted"/>
<dbReference type="Proteomes" id="UP000683360">
    <property type="component" value="Unassembled WGS sequence"/>
</dbReference>
<dbReference type="InterPro" id="IPR036179">
    <property type="entry name" value="Ig-like_dom_sf"/>
</dbReference>
<dbReference type="InterPro" id="IPR000001">
    <property type="entry name" value="Kringle"/>
</dbReference>
<dbReference type="SUPFAM" id="SSF48726">
    <property type="entry name" value="Immunoglobulin"/>
    <property type="match status" value="3"/>
</dbReference>
<dbReference type="PANTHER" id="PTHR15360">
    <property type="entry name" value="PLATELET-DERIVED GROWTH FACTOR RECEPTOR LIKE"/>
    <property type="match status" value="1"/>
</dbReference>
<dbReference type="InterPro" id="IPR007110">
    <property type="entry name" value="Ig-like_dom"/>
</dbReference>
<dbReference type="Gene3D" id="2.40.20.10">
    <property type="entry name" value="Plasminogen Kringle 4"/>
    <property type="match status" value="2"/>
</dbReference>
<comment type="caution">
    <text evidence="5">Lacks conserved residue(s) required for the propagation of feature annotation.</text>
</comment>
<gene>
    <name evidence="8" type="ORF">MEDL_3449</name>
</gene>
<evidence type="ECO:0000313" key="9">
    <source>
        <dbReference type="Proteomes" id="UP000683360"/>
    </source>
</evidence>
<evidence type="ECO:0000259" key="7">
    <source>
        <dbReference type="PROSITE" id="PS50835"/>
    </source>
</evidence>
<dbReference type="CDD" id="cd00108">
    <property type="entry name" value="KR"/>
    <property type="match status" value="1"/>
</dbReference>
<feature type="disulfide bond" evidence="5">
    <location>
        <begin position="120"/>
        <end position="143"/>
    </location>
</feature>